<accession>A0ABW5FJH8</accession>
<dbReference type="EMBL" id="JBHUKY010000052">
    <property type="protein sequence ID" value="MFD2412836.1"/>
    <property type="molecule type" value="Genomic_DNA"/>
</dbReference>
<protein>
    <submittedName>
        <fullName evidence="1">Uncharacterized protein</fullName>
    </submittedName>
</protein>
<proteinExistence type="predicted"/>
<dbReference type="Proteomes" id="UP001597448">
    <property type="component" value="Unassembled WGS sequence"/>
</dbReference>
<comment type="caution">
    <text evidence="1">The sequence shown here is derived from an EMBL/GenBank/DDBJ whole genome shotgun (WGS) entry which is preliminary data.</text>
</comment>
<evidence type="ECO:0000313" key="1">
    <source>
        <dbReference type="EMBL" id="MFD2412836.1"/>
    </source>
</evidence>
<evidence type="ECO:0000313" key="2">
    <source>
        <dbReference type="Proteomes" id="UP001597448"/>
    </source>
</evidence>
<sequence>MRNMNFAKLREMEKLSKGNPANIAKFTAARKEYEETIAVLFPEDSPIRFVGSPDESYVADAEARAKETGDAEDIARASLLRDRLNAYEQDATAHIDLRTTATSLRAKLRNGDELTEKDVRDAWRLAKLNASIDNVSLYSQVKKAQENPSERPPAAPEVAKVTGEDVEAARAAAQANPSSQNIARFSTAKREYTAQIEASE</sequence>
<name>A0ABW5FJH8_9BACL</name>
<dbReference type="RefSeq" id="WP_379313325.1">
    <property type="nucleotide sequence ID" value="NZ_JBHUKY010000052.1"/>
</dbReference>
<reference evidence="2" key="1">
    <citation type="journal article" date="2019" name="Int. J. Syst. Evol. Microbiol.">
        <title>The Global Catalogue of Microorganisms (GCM) 10K type strain sequencing project: providing services to taxonomists for standard genome sequencing and annotation.</title>
        <authorList>
            <consortium name="The Broad Institute Genomics Platform"/>
            <consortium name="The Broad Institute Genome Sequencing Center for Infectious Disease"/>
            <person name="Wu L."/>
            <person name="Ma J."/>
        </authorList>
    </citation>
    <scope>NUCLEOTIDE SEQUENCE [LARGE SCALE GENOMIC DNA]</scope>
    <source>
        <strain evidence="2">CCM 8725</strain>
    </source>
</reference>
<keyword evidence="2" id="KW-1185">Reference proteome</keyword>
<organism evidence="1 2">
    <name type="scientific">Paenibacillus rhizoplanae</name>
    <dbReference type="NCBI Taxonomy" id="1917181"/>
    <lineage>
        <taxon>Bacteria</taxon>
        <taxon>Bacillati</taxon>
        <taxon>Bacillota</taxon>
        <taxon>Bacilli</taxon>
        <taxon>Bacillales</taxon>
        <taxon>Paenibacillaceae</taxon>
        <taxon>Paenibacillus</taxon>
    </lineage>
</organism>
<gene>
    <name evidence="1" type="ORF">ACFSX3_23420</name>
</gene>